<dbReference type="Pfam" id="PF16582">
    <property type="entry name" value="TPP_enzyme_M_2"/>
    <property type="match status" value="1"/>
</dbReference>
<dbReference type="Proteomes" id="UP001597510">
    <property type="component" value="Unassembled WGS sequence"/>
</dbReference>
<dbReference type="PIRSF" id="PIRSF004983">
    <property type="entry name" value="MenD"/>
    <property type="match status" value="1"/>
</dbReference>
<comment type="function">
    <text evidence="6">Catalyzes the thiamine diphosphate-dependent decarboxylation of 2-oxoglutarate and the subsequent addition of the resulting succinic semialdehyde-thiamine pyrophosphate anion to isochorismate to yield 2-succinyl-5-enolpyruvyl-6-hydroxy-3-cyclohexene-1-carboxylate (SEPHCHC).</text>
</comment>
<feature type="domain" description="Thiamine pyrophosphate enzyme TPP-binding" evidence="7">
    <location>
        <begin position="430"/>
        <end position="543"/>
    </location>
</feature>
<dbReference type="CDD" id="cd02009">
    <property type="entry name" value="TPP_SHCHC_synthase"/>
    <property type="match status" value="1"/>
</dbReference>
<evidence type="ECO:0000256" key="1">
    <source>
        <dbReference type="ARBA" id="ARBA00022679"/>
    </source>
</evidence>
<dbReference type="PANTHER" id="PTHR42916">
    <property type="entry name" value="2-SUCCINYL-5-ENOLPYRUVYL-6-HYDROXY-3-CYCLOHEXENE-1-CARBOXYLATE SYNTHASE"/>
    <property type="match status" value="1"/>
</dbReference>
<protein>
    <recommendedName>
        <fullName evidence="6">2-succinyl-5-enolpyruvyl-6-hydroxy-3-cyclohexene-1-carboxylate synthase</fullName>
        <shortName evidence="6">SEPHCHC synthase</shortName>
        <ecNumber evidence="6">2.2.1.9</ecNumber>
    </recommendedName>
    <alternativeName>
        <fullName evidence="6">Menaquinone biosynthesis protein MenD</fullName>
    </alternativeName>
</protein>
<organism evidence="10 11">
    <name type="scientific">Emticicia soli</name>
    <dbReference type="NCBI Taxonomy" id="2027878"/>
    <lineage>
        <taxon>Bacteria</taxon>
        <taxon>Pseudomonadati</taxon>
        <taxon>Bacteroidota</taxon>
        <taxon>Cytophagia</taxon>
        <taxon>Cytophagales</taxon>
        <taxon>Leadbetterellaceae</taxon>
        <taxon>Emticicia</taxon>
    </lineage>
</organism>
<proteinExistence type="inferred from homology"/>
<dbReference type="EC" id="2.2.1.9" evidence="6"/>
<dbReference type="PANTHER" id="PTHR42916:SF1">
    <property type="entry name" value="PROTEIN PHYLLO, CHLOROPLASTIC"/>
    <property type="match status" value="1"/>
</dbReference>
<comment type="catalytic activity">
    <reaction evidence="6">
        <text>isochorismate + 2-oxoglutarate + H(+) = 5-enolpyruvoyl-6-hydroxy-2-succinyl-cyclohex-3-ene-1-carboxylate + CO2</text>
        <dbReference type="Rhea" id="RHEA:25593"/>
        <dbReference type="ChEBI" id="CHEBI:15378"/>
        <dbReference type="ChEBI" id="CHEBI:16526"/>
        <dbReference type="ChEBI" id="CHEBI:16810"/>
        <dbReference type="ChEBI" id="CHEBI:29780"/>
        <dbReference type="ChEBI" id="CHEBI:58818"/>
        <dbReference type="EC" id="2.2.1.9"/>
    </reaction>
</comment>
<dbReference type="EMBL" id="JBHULC010000007">
    <property type="protein sequence ID" value="MFD2520632.1"/>
    <property type="molecule type" value="Genomic_DNA"/>
</dbReference>
<dbReference type="InterPro" id="IPR012001">
    <property type="entry name" value="Thiamin_PyroP_enz_TPP-bd_dom"/>
</dbReference>
<evidence type="ECO:0000259" key="7">
    <source>
        <dbReference type="Pfam" id="PF02775"/>
    </source>
</evidence>
<evidence type="ECO:0000259" key="8">
    <source>
        <dbReference type="Pfam" id="PF02776"/>
    </source>
</evidence>
<keyword evidence="5 6" id="KW-0464">Manganese</keyword>
<dbReference type="InterPro" id="IPR004433">
    <property type="entry name" value="MenaQ_synth_MenD"/>
</dbReference>
<keyword evidence="3 6" id="KW-0460">Magnesium</keyword>
<dbReference type="GO" id="GO:0070204">
    <property type="term" value="F:2-succinyl-5-enolpyruvyl-6-hydroxy-3-cyclohexene-1-carboxylic-acid synthase activity"/>
    <property type="evidence" value="ECO:0007669"/>
    <property type="project" value="UniProtKB-EC"/>
</dbReference>
<reference evidence="11" key="1">
    <citation type="journal article" date="2019" name="Int. J. Syst. Evol. Microbiol.">
        <title>The Global Catalogue of Microorganisms (GCM) 10K type strain sequencing project: providing services to taxonomists for standard genome sequencing and annotation.</title>
        <authorList>
            <consortium name="The Broad Institute Genomics Platform"/>
            <consortium name="The Broad Institute Genome Sequencing Center for Infectious Disease"/>
            <person name="Wu L."/>
            <person name="Ma J."/>
        </authorList>
    </citation>
    <scope>NUCLEOTIDE SEQUENCE [LARGE SCALE GENOMIC DNA]</scope>
    <source>
        <strain evidence="11">KCTC 52344</strain>
    </source>
</reference>
<comment type="cofactor">
    <cofactor evidence="6">
        <name>thiamine diphosphate</name>
        <dbReference type="ChEBI" id="CHEBI:58937"/>
    </cofactor>
    <text evidence="6">Binds 1 thiamine pyrophosphate per subunit.</text>
</comment>
<evidence type="ECO:0000313" key="10">
    <source>
        <dbReference type="EMBL" id="MFD2520632.1"/>
    </source>
</evidence>
<dbReference type="InterPro" id="IPR011766">
    <property type="entry name" value="TPP_enzyme_TPP-bd"/>
</dbReference>
<dbReference type="InterPro" id="IPR029061">
    <property type="entry name" value="THDP-binding"/>
</dbReference>
<dbReference type="NCBIfam" id="TIGR00173">
    <property type="entry name" value="menD"/>
    <property type="match status" value="1"/>
</dbReference>
<evidence type="ECO:0000256" key="5">
    <source>
        <dbReference type="ARBA" id="ARBA00023211"/>
    </source>
</evidence>
<comment type="pathway">
    <text evidence="6">Quinol/quinone metabolism; 1,4-dihydroxy-2-naphthoate biosynthesis; 1,4-dihydroxy-2-naphthoate from chorismate: step 2/7.</text>
</comment>
<evidence type="ECO:0000259" key="9">
    <source>
        <dbReference type="Pfam" id="PF16582"/>
    </source>
</evidence>
<sequence length="575" mass="65148">MAILQAIHNIAEICAQKNVKTAILCPGSRSAALTISMARHPEIKTYSISDERSAGFIGLGIAQVTKETVALICTSGTASYNFAPAVAEAFFQEIPLLVLTADRPPEWIHQYDGQTIYQENIFGKHVKKSFSLPADYNHADAVWQVERVVNEAINLSQSFPKGPVHINVPIREPFYPTEHEVVRFDKQVRIIENASTVKKLPNEFFEKFYEIWQSCERKLIIVGQQQESQLSKVLKNISDEFSIPVLSDIISNVSFENVISAHDVFLSSKNENFLESLAPDLIVTCGKSVISKNLKQFIRKYRPRYHFHIQENPELIDPFQTLTHKVEVSEQYFFETVFGDLDLMKFKEGDDEDQNDAYFALWKAANQKSVLKLDNFLLNSLYSEFKTVKNVLDKTPENSIFHLGNSMSVRYANLIGLSASTNIEIFANRGTSGIDGTLSSAVGNALSTNRLVICLIGDVSFFYDRNAFWNTYLPGNLRVVLINNQGGNIFRIIDGPNRQAELKDYFVTEQNYTAKLTCEEAGVEYMQVSNEQELEKSLESFFKPDNQAKLLELIVDGEISAEVFREYKKLFAHFV</sequence>
<keyword evidence="4 6" id="KW-0786">Thiamine pyrophosphate</keyword>
<dbReference type="InterPro" id="IPR032264">
    <property type="entry name" value="MenD_middle"/>
</dbReference>
<evidence type="ECO:0000256" key="3">
    <source>
        <dbReference type="ARBA" id="ARBA00022842"/>
    </source>
</evidence>
<dbReference type="Pfam" id="PF02775">
    <property type="entry name" value="TPP_enzyme_C"/>
    <property type="match status" value="1"/>
</dbReference>
<comment type="pathway">
    <text evidence="6">Quinol/quinone metabolism; menaquinone biosynthesis.</text>
</comment>
<comment type="cofactor">
    <cofactor evidence="6">
        <name>Mg(2+)</name>
        <dbReference type="ChEBI" id="CHEBI:18420"/>
    </cofactor>
    <cofactor evidence="6">
        <name>Mn(2+)</name>
        <dbReference type="ChEBI" id="CHEBI:29035"/>
    </cofactor>
</comment>
<keyword evidence="6" id="KW-0474">Menaquinone biosynthesis</keyword>
<dbReference type="Pfam" id="PF02776">
    <property type="entry name" value="TPP_enzyme_N"/>
    <property type="match status" value="1"/>
</dbReference>
<keyword evidence="2 6" id="KW-0479">Metal-binding</keyword>
<dbReference type="CDD" id="cd07037">
    <property type="entry name" value="TPP_PYR_MenD"/>
    <property type="match status" value="1"/>
</dbReference>
<keyword evidence="1 6" id="KW-0808">Transferase</keyword>
<dbReference type="SUPFAM" id="SSF52518">
    <property type="entry name" value="Thiamin diphosphate-binding fold (THDP-binding)"/>
    <property type="match status" value="2"/>
</dbReference>
<dbReference type="Gene3D" id="3.40.50.1220">
    <property type="entry name" value="TPP-binding domain"/>
    <property type="match status" value="1"/>
</dbReference>
<evidence type="ECO:0000256" key="6">
    <source>
        <dbReference type="HAMAP-Rule" id="MF_01659"/>
    </source>
</evidence>
<comment type="subunit">
    <text evidence="6">Homodimer.</text>
</comment>
<gene>
    <name evidence="6 10" type="primary">menD</name>
    <name evidence="10" type="ORF">ACFSR2_07050</name>
</gene>
<comment type="caution">
    <text evidence="10">The sequence shown here is derived from an EMBL/GenBank/DDBJ whole genome shotgun (WGS) entry which is preliminary data.</text>
</comment>
<comment type="similarity">
    <text evidence="6">Belongs to the TPP enzyme family. MenD subfamily.</text>
</comment>
<feature type="domain" description="Menaquinone biosynthesis protein MenD middle" evidence="9">
    <location>
        <begin position="216"/>
        <end position="330"/>
    </location>
</feature>
<dbReference type="HAMAP" id="MF_01659">
    <property type="entry name" value="MenD"/>
    <property type="match status" value="1"/>
</dbReference>
<accession>A0ABW5J6D3</accession>
<feature type="domain" description="Thiamine pyrophosphate enzyme N-terminal TPP-binding" evidence="8">
    <location>
        <begin position="9"/>
        <end position="114"/>
    </location>
</feature>
<evidence type="ECO:0000313" key="11">
    <source>
        <dbReference type="Proteomes" id="UP001597510"/>
    </source>
</evidence>
<dbReference type="Gene3D" id="3.40.50.970">
    <property type="match status" value="2"/>
</dbReference>
<name>A0ABW5J6D3_9BACT</name>
<dbReference type="RefSeq" id="WP_340239946.1">
    <property type="nucleotide sequence ID" value="NZ_JBBEWC010000016.1"/>
</dbReference>
<evidence type="ECO:0000256" key="2">
    <source>
        <dbReference type="ARBA" id="ARBA00022723"/>
    </source>
</evidence>
<evidence type="ECO:0000256" key="4">
    <source>
        <dbReference type="ARBA" id="ARBA00023052"/>
    </source>
</evidence>
<keyword evidence="11" id="KW-1185">Reference proteome</keyword>